<evidence type="ECO:0000313" key="5">
    <source>
        <dbReference type="Proteomes" id="UP001242995"/>
    </source>
</evidence>
<evidence type="ECO:0000256" key="1">
    <source>
        <dbReference type="SAM" id="MobiDB-lite"/>
    </source>
</evidence>
<dbReference type="RefSeq" id="WP_306960634.1">
    <property type="nucleotide sequence ID" value="NZ_JAUSRG010000003.1"/>
</dbReference>
<dbReference type="EMBL" id="JAUSRG010000003">
    <property type="protein sequence ID" value="MDP9904743.1"/>
    <property type="molecule type" value="Genomic_DNA"/>
</dbReference>
<evidence type="ECO:0000313" key="4">
    <source>
        <dbReference type="Proteomes" id="UP001230951"/>
    </source>
</evidence>
<proteinExistence type="predicted"/>
<evidence type="ECO:0000313" key="2">
    <source>
        <dbReference type="EMBL" id="MDP9904743.1"/>
    </source>
</evidence>
<gene>
    <name evidence="2" type="ORF">J2S90_001698</name>
    <name evidence="3" type="ORF">J2S93_002255</name>
</gene>
<name>A0AAW8DIS9_9MICC</name>
<keyword evidence="4" id="KW-1185">Reference proteome</keyword>
<comment type="caution">
    <text evidence="2">The sequence shown here is derived from an EMBL/GenBank/DDBJ whole genome shotgun (WGS) entry which is preliminary data.</text>
</comment>
<feature type="region of interest" description="Disordered" evidence="1">
    <location>
        <begin position="1"/>
        <end position="24"/>
    </location>
</feature>
<organism evidence="2 5">
    <name type="scientific">Arthrobacter bambusae</name>
    <dbReference type="NCBI Taxonomy" id="1338426"/>
    <lineage>
        <taxon>Bacteria</taxon>
        <taxon>Bacillati</taxon>
        <taxon>Actinomycetota</taxon>
        <taxon>Actinomycetes</taxon>
        <taxon>Micrococcales</taxon>
        <taxon>Micrococcaceae</taxon>
        <taxon>Arthrobacter</taxon>
    </lineage>
</organism>
<accession>A0AAW8DIS9</accession>
<sequence length="100" mass="11429">MHTTRKPSSAKTTPDRTTAEILDGNPVRGQSCPRCHRDSIVYNGNYWCTECPWAMSEQGRPKRIVAAYLAQERDRCLAEGDDNGVRRMETYLKEYDGVVF</sequence>
<protein>
    <submittedName>
        <fullName evidence="2">Uncharacterized protein</fullName>
    </submittedName>
</protein>
<reference evidence="2 4" key="1">
    <citation type="submission" date="2023-07" db="EMBL/GenBank/DDBJ databases">
        <title>Sorghum-associated microbial communities from plants grown in Nebraska, USA.</title>
        <authorList>
            <person name="Schachtman D."/>
        </authorList>
    </citation>
    <scope>NUCLEOTIDE SEQUENCE</scope>
    <source>
        <strain evidence="2">DS1006</strain>
        <strain evidence="3 4">DS1016</strain>
    </source>
</reference>
<dbReference type="Proteomes" id="UP001230951">
    <property type="component" value="Unassembled WGS sequence"/>
</dbReference>
<feature type="compositionally biased region" description="Polar residues" evidence="1">
    <location>
        <begin position="1"/>
        <end position="12"/>
    </location>
</feature>
<dbReference type="Proteomes" id="UP001242995">
    <property type="component" value="Unassembled WGS sequence"/>
</dbReference>
<dbReference type="AlphaFoldDB" id="A0AAW8DIS9"/>
<evidence type="ECO:0000313" key="3">
    <source>
        <dbReference type="EMBL" id="MDQ0180828.1"/>
    </source>
</evidence>
<dbReference type="EMBL" id="JAUSTF010000004">
    <property type="protein sequence ID" value="MDQ0180828.1"/>
    <property type="molecule type" value="Genomic_DNA"/>
</dbReference>